<dbReference type="EMBL" id="UINC01223916">
    <property type="protein sequence ID" value="SVE53308.1"/>
    <property type="molecule type" value="Genomic_DNA"/>
</dbReference>
<feature type="non-terminal residue" evidence="1">
    <location>
        <position position="1"/>
    </location>
</feature>
<evidence type="ECO:0008006" key="2">
    <source>
        <dbReference type="Google" id="ProtNLM"/>
    </source>
</evidence>
<dbReference type="AlphaFoldDB" id="A0A383EB38"/>
<name>A0A383EB38_9ZZZZ</name>
<organism evidence="1">
    <name type="scientific">marine metagenome</name>
    <dbReference type="NCBI Taxonomy" id="408172"/>
    <lineage>
        <taxon>unclassified sequences</taxon>
        <taxon>metagenomes</taxon>
        <taxon>ecological metagenomes</taxon>
    </lineage>
</organism>
<dbReference type="PANTHER" id="PTHR39624">
    <property type="entry name" value="PROTEIN INVOLVED IN RIMO-MEDIATED BETA-METHYLTHIOLATION OF RIBOSOMAL PROTEIN S12 YCAO"/>
    <property type="match status" value="1"/>
</dbReference>
<protein>
    <recommendedName>
        <fullName evidence="2">OsmC family protein</fullName>
    </recommendedName>
</protein>
<dbReference type="SUPFAM" id="SSF82784">
    <property type="entry name" value="OsmC-like"/>
    <property type="match status" value="1"/>
</dbReference>
<sequence length="133" mass="14672">VADFKVSYKDNLSTEITHLDSGTKILTDAPIDNQSLGRTSSPTDLVASSLGSCMLTIIAIAQKTHNISIQKMSAKVSKIMSTELPRRISQIKVDLFITGDIDDKSRIIIERSAKHCPVHKSLNSEIILNFIYN</sequence>
<dbReference type="PANTHER" id="PTHR39624:SF2">
    <property type="entry name" value="OSMC-LIKE PROTEIN"/>
    <property type="match status" value="1"/>
</dbReference>
<dbReference type="InterPro" id="IPR015946">
    <property type="entry name" value="KH_dom-like_a/b"/>
</dbReference>
<dbReference type="InterPro" id="IPR003718">
    <property type="entry name" value="OsmC/Ohr_fam"/>
</dbReference>
<dbReference type="Gene3D" id="3.30.300.20">
    <property type="match status" value="1"/>
</dbReference>
<gene>
    <name evidence="1" type="ORF">METZ01_LOCUS506162</name>
</gene>
<accession>A0A383EB38</accession>
<dbReference type="Pfam" id="PF02566">
    <property type="entry name" value="OsmC"/>
    <property type="match status" value="1"/>
</dbReference>
<dbReference type="InterPro" id="IPR036102">
    <property type="entry name" value="OsmC/Ohrsf"/>
</dbReference>
<reference evidence="1" key="1">
    <citation type="submission" date="2018-05" db="EMBL/GenBank/DDBJ databases">
        <authorList>
            <person name="Lanie J.A."/>
            <person name="Ng W.-L."/>
            <person name="Kazmierczak K.M."/>
            <person name="Andrzejewski T.M."/>
            <person name="Davidsen T.M."/>
            <person name="Wayne K.J."/>
            <person name="Tettelin H."/>
            <person name="Glass J.I."/>
            <person name="Rusch D."/>
            <person name="Podicherti R."/>
            <person name="Tsui H.-C.T."/>
            <person name="Winkler M.E."/>
        </authorList>
    </citation>
    <scope>NUCLEOTIDE SEQUENCE</scope>
</reference>
<proteinExistence type="predicted"/>
<evidence type="ECO:0000313" key="1">
    <source>
        <dbReference type="EMBL" id="SVE53308.1"/>
    </source>
</evidence>